<dbReference type="GO" id="GO:0000160">
    <property type="term" value="P:phosphorelay signal transduction system"/>
    <property type="evidence" value="ECO:0007669"/>
    <property type="project" value="InterPro"/>
</dbReference>
<dbReference type="InterPro" id="IPR011051">
    <property type="entry name" value="RmlC_Cupin_sf"/>
</dbReference>
<dbReference type="EMBL" id="CP006644">
    <property type="protein sequence ID" value="AHE52790.1"/>
    <property type="molecule type" value="Genomic_DNA"/>
</dbReference>
<dbReference type="Proteomes" id="UP000018851">
    <property type="component" value="Chromosome"/>
</dbReference>
<name>W0AAU0_9SPHN</name>
<dbReference type="InterPro" id="IPR016032">
    <property type="entry name" value="Sig_transdc_resp-reg_C-effctor"/>
</dbReference>
<organism evidence="5 6">
    <name type="scientific">Sphingomonas sanxanigenens DSM 19645 = NX02</name>
    <dbReference type="NCBI Taxonomy" id="1123269"/>
    <lineage>
        <taxon>Bacteria</taxon>
        <taxon>Pseudomonadati</taxon>
        <taxon>Pseudomonadota</taxon>
        <taxon>Alphaproteobacteria</taxon>
        <taxon>Sphingomonadales</taxon>
        <taxon>Sphingomonadaceae</taxon>
        <taxon>Sphingomonas</taxon>
    </lineage>
</organism>
<evidence type="ECO:0000256" key="2">
    <source>
        <dbReference type="PROSITE-ProRule" id="PRU01091"/>
    </source>
</evidence>
<feature type="domain" description="OmpR/PhoB-type" evidence="4">
    <location>
        <begin position="4"/>
        <end position="102"/>
    </location>
</feature>
<accession>W0AAU0</accession>
<dbReference type="InterPro" id="IPR047142">
    <property type="entry name" value="OryJ/VirC-like"/>
</dbReference>
<evidence type="ECO:0000256" key="1">
    <source>
        <dbReference type="ARBA" id="ARBA00023125"/>
    </source>
</evidence>
<dbReference type="STRING" id="1123269.NX02_05250"/>
<dbReference type="OrthoDB" id="105971at2"/>
<feature type="region of interest" description="Disordered" evidence="3">
    <location>
        <begin position="109"/>
        <end position="129"/>
    </location>
</feature>
<dbReference type="Gene3D" id="2.60.120.10">
    <property type="entry name" value="Jelly Rolls"/>
    <property type="match status" value="1"/>
</dbReference>
<dbReference type="PANTHER" id="PTHR36156:SF2">
    <property type="entry name" value="CUPIN TYPE-2 DOMAIN-CONTAINING PROTEIN"/>
    <property type="match status" value="1"/>
</dbReference>
<dbReference type="AlphaFoldDB" id="W0AAU0"/>
<evidence type="ECO:0000256" key="3">
    <source>
        <dbReference type="SAM" id="MobiDB-lite"/>
    </source>
</evidence>
<dbReference type="GO" id="GO:0006355">
    <property type="term" value="P:regulation of DNA-templated transcription"/>
    <property type="evidence" value="ECO:0007669"/>
    <property type="project" value="InterPro"/>
</dbReference>
<dbReference type="SMART" id="SM00862">
    <property type="entry name" value="Trans_reg_C"/>
    <property type="match status" value="1"/>
</dbReference>
<feature type="DNA-binding region" description="OmpR/PhoB-type" evidence="2">
    <location>
        <begin position="4"/>
        <end position="102"/>
    </location>
</feature>
<dbReference type="GO" id="GO:0003677">
    <property type="term" value="F:DNA binding"/>
    <property type="evidence" value="ECO:0007669"/>
    <property type="project" value="UniProtKB-UniRule"/>
</dbReference>
<dbReference type="SUPFAM" id="SSF46894">
    <property type="entry name" value="C-terminal effector domain of the bipartite response regulators"/>
    <property type="match status" value="1"/>
</dbReference>
<dbReference type="Pfam" id="PF00486">
    <property type="entry name" value="Trans_reg_C"/>
    <property type="match status" value="1"/>
</dbReference>
<dbReference type="Gene3D" id="1.10.10.10">
    <property type="entry name" value="Winged helix-like DNA-binding domain superfamily/Winged helix DNA-binding domain"/>
    <property type="match status" value="1"/>
</dbReference>
<gene>
    <name evidence="5" type="ORF">NX02_05250</name>
</gene>
<dbReference type="SUPFAM" id="SSF51182">
    <property type="entry name" value="RmlC-like cupins"/>
    <property type="match status" value="1"/>
</dbReference>
<dbReference type="PATRIC" id="fig|1123269.5.peg.1022"/>
<dbReference type="Pfam" id="PF07883">
    <property type="entry name" value="Cupin_2"/>
    <property type="match status" value="1"/>
</dbReference>
<dbReference type="PANTHER" id="PTHR36156">
    <property type="entry name" value="SLR2101 PROTEIN"/>
    <property type="match status" value="1"/>
</dbReference>
<dbReference type="eggNOG" id="COG3710">
    <property type="taxonomic scope" value="Bacteria"/>
</dbReference>
<keyword evidence="1 2" id="KW-0238">DNA-binding</keyword>
<dbReference type="RefSeq" id="WP_047099737.1">
    <property type="nucleotide sequence ID" value="NZ_CP006644.1"/>
</dbReference>
<evidence type="ECO:0000259" key="4">
    <source>
        <dbReference type="PROSITE" id="PS51755"/>
    </source>
</evidence>
<dbReference type="InterPro" id="IPR001867">
    <property type="entry name" value="OmpR/PhoB-type_DNA-bd"/>
</dbReference>
<sequence>MSDVRIFAFGPFRLMPERQLLLQGDTAVRIGGRALDLLIALVERPGELVSKHELIAFAWPTTTVDESNLKVNMAALRRALSDDAGAARYIATVSGRGYRFIAPIHMQEPTARNDGGAAPGGSLPVSTEPARPAWHALDQARFVSIIAPGSLGQDQPASRGARIRFVDLAPHAEYVAVPAPACAPPDAVEDRAVPATAQGAQPTGPPSAGAIDFGIVIDGEITLMLDDANVPLKPGSVVVQRGIDHAWANHSGRPCRILFVHLDGGQDAGRRGAQGGW</sequence>
<dbReference type="InterPro" id="IPR013096">
    <property type="entry name" value="Cupin_2"/>
</dbReference>
<reference evidence="5 6" key="1">
    <citation type="submission" date="2013-07" db="EMBL/GenBank/DDBJ databases">
        <title>Completed genome of Sphingomonas sanxanigenens NX02.</title>
        <authorList>
            <person name="Ma T."/>
            <person name="Huang H."/>
            <person name="Wu M."/>
            <person name="Li X."/>
            <person name="Li G."/>
        </authorList>
    </citation>
    <scope>NUCLEOTIDE SEQUENCE [LARGE SCALE GENOMIC DNA]</scope>
    <source>
        <strain evidence="5 6">NX02</strain>
    </source>
</reference>
<evidence type="ECO:0000313" key="5">
    <source>
        <dbReference type="EMBL" id="AHE52790.1"/>
    </source>
</evidence>
<dbReference type="InterPro" id="IPR036388">
    <property type="entry name" value="WH-like_DNA-bd_sf"/>
</dbReference>
<dbReference type="eggNOG" id="COG0662">
    <property type="taxonomic scope" value="Bacteria"/>
</dbReference>
<dbReference type="KEGG" id="ssan:NX02_05250"/>
<dbReference type="CDD" id="cd00383">
    <property type="entry name" value="trans_reg_C"/>
    <property type="match status" value="1"/>
</dbReference>
<evidence type="ECO:0000313" key="6">
    <source>
        <dbReference type="Proteomes" id="UP000018851"/>
    </source>
</evidence>
<proteinExistence type="predicted"/>
<protein>
    <recommendedName>
        <fullName evidence="4">OmpR/PhoB-type domain-containing protein</fullName>
    </recommendedName>
</protein>
<dbReference type="PROSITE" id="PS51755">
    <property type="entry name" value="OMPR_PHOB"/>
    <property type="match status" value="1"/>
</dbReference>
<keyword evidence="6" id="KW-1185">Reference proteome</keyword>
<dbReference type="HOGENOM" id="CLU_1004380_0_0_5"/>
<dbReference type="InterPro" id="IPR014710">
    <property type="entry name" value="RmlC-like_jellyroll"/>
</dbReference>